<dbReference type="SUPFAM" id="SSF111352">
    <property type="entry name" value="Ammonium transporter"/>
    <property type="match status" value="1"/>
</dbReference>
<dbReference type="Pfam" id="PF00909">
    <property type="entry name" value="Ammonium_transp"/>
    <property type="match status" value="1"/>
</dbReference>
<evidence type="ECO:0000259" key="10">
    <source>
        <dbReference type="Pfam" id="PF00909"/>
    </source>
</evidence>
<dbReference type="InterPro" id="IPR001905">
    <property type="entry name" value="Ammonium_transpt"/>
</dbReference>
<evidence type="ECO:0000256" key="8">
    <source>
        <dbReference type="ARBA" id="ARBA00050025"/>
    </source>
</evidence>
<dbReference type="AlphaFoldDB" id="A0A5R9C2C9"/>
<dbReference type="PANTHER" id="PTHR43029:SF10">
    <property type="entry name" value="AMMONIUM TRANSPORTER MEP2"/>
    <property type="match status" value="1"/>
</dbReference>
<keyword evidence="5 9" id="KW-1133">Transmembrane helix</keyword>
<reference evidence="11 12" key="1">
    <citation type="submission" date="2019-05" db="EMBL/GenBank/DDBJ databases">
        <title>The metagenome of a microbial culture collection derived from dairy environment covers the genomic content of the human microbiome.</title>
        <authorList>
            <person name="Roder T."/>
            <person name="Wuthrich D."/>
            <person name="Sattari Z."/>
            <person name="Von Ah U."/>
            <person name="Bar C."/>
            <person name="Ronchi F."/>
            <person name="Macpherson A.J."/>
            <person name="Ganal-Vonarburg S.C."/>
            <person name="Bruggmann R."/>
            <person name="Vergeres G."/>
        </authorList>
    </citation>
    <scope>NUCLEOTIDE SEQUENCE [LARGE SCALE GENOMIC DNA]</scope>
    <source>
        <strain evidence="11 12">FAM 24235</strain>
    </source>
</reference>
<dbReference type="InterPro" id="IPR029020">
    <property type="entry name" value="Ammonium/urea_transptr"/>
</dbReference>
<feature type="transmembrane region" description="Helical" evidence="9">
    <location>
        <begin position="123"/>
        <end position="144"/>
    </location>
</feature>
<accession>A0A5R9C2C9</accession>
<dbReference type="EMBL" id="VBTE01000024">
    <property type="protein sequence ID" value="TLQ06846.1"/>
    <property type="molecule type" value="Genomic_DNA"/>
</dbReference>
<protein>
    <recommendedName>
        <fullName evidence="8">Ammonium transporter</fullName>
    </recommendedName>
</protein>
<keyword evidence="6 9" id="KW-0472">Membrane</keyword>
<evidence type="ECO:0000256" key="5">
    <source>
        <dbReference type="ARBA" id="ARBA00022989"/>
    </source>
</evidence>
<feature type="transmembrane region" description="Helical" evidence="9">
    <location>
        <begin position="93"/>
        <end position="117"/>
    </location>
</feature>
<dbReference type="GO" id="GO:0008519">
    <property type="term" value="F:ammonium channel activity"/>
    <property type="evidence" value="ECO:0007669"/>
    <property type="project" value="InterPro"/>
</dbReference>
<dbReference type="OrthoDB" id="9814202at2"/>
<keyword evidence="4 9" id="KW-0812">Transmembrane</keyword>
<name>A0A5R9C2C9_9LACT</name>
<feature type="transmembrane region" description="Helical" evidence="9">
    <location>
        <begin position="265"/>
        <end position="290"/>
    </location>
</feature>
<dbReference type="GO" id="GO:0005886">
    <property type="term" value="C:plasma membrane"/>
    <property type="evidence" value="ECO:0007669"/>
    <property type="project" value="TreeGrafter"/>
</dbReference>
<feature type="transmembrane region" description="Helical" evidence="9">
    <location>
        <begin position="53"/>
        <end position="72"/>
    </location>
</feature>
<feature type="transmembrane region" description="Helical" evidence="9">
    <location>
        <begin position="345"/>
        <end position="367"/>
    </location>
</feature>
<dbReference type="Gene3D" id="1.10.3430.10">
    <property type="entry name" value="Ammonium transporter AmtB like domains"/>
    <property type="match status" value="1"/>
</dbReference>
<evidence type="ECO:0000313" key="12">
    <source>
        <dbReference type="Proteomes" id="UP000307201"/>
    </source>
</evidence>
<feature type="domain" description="Ammonium transporter AmtB-like" evidence="10">
    <location>
        <begin position="14"/>
        <end position="375"/>
    </location>
</feature>
<organism evidence="11 12">
    <name type="scientific">Marinilactibacillus psychrotolerans</name>
    <dbReference type="NCBI Taxonomy" id="191770"/>
    <lineage>
        <taxon>Bacteria</taxon>
        <taxon>Bacillati</taxon>
        <taxon>Bacillota</taxon>
        <taxon>Bacilli</taxon>
        <taxon>Lactobacillales</taxon>
        <taxon>Carnobacteriaceae</taxon>
        <taxon>Marinilactibacillus</taxon>
    </lineage>
</organism>
<dbReference type="PANTHER" id="PTHR43029">
    <property type="entry name" value="AMMONIUM TRANSPORTER MEP2"/>
    <property type="match status" value="1"/>
</dbReference>
<sequence length="382" mass="41594">MNLGVKNKVIDILFVVLCILIMWPMLFSVPILYGSSSKETSISETLTMTSVGLFTAFMAWMLFGYVLTFGIESSFFSSIDSYFSNLQQGDGPVILNMVLQACFFLYAAGMFIGTLIHKVDWKFFTVFIPIWLFVVYVPIAFSFWNTNGFLSQLGALDFSGGLVVHITAGVTSLLLAHQFTGDPLEVQERSSDLPVNYIATTLICFGWFGFNLGPLGTVNELTGLVILNTILAIIGGSSGYLLLQWKSVVSEDLLTGMMVGLVTSTALVGYASPLAVLFTSIISGLITCYYRNQSLINDPVDSFILNGIGGIIGTFGLMLFANPIFTPNGQTGLVSGGNLTNFPLIELLGLAFTLLISLIGAQFSISLTKLILFRKKEIVYEN</sequence>
<evidence type="ECO:0000256" key="6">
    <source>
        <dbReference type="ARBA" id="ARBA00023136"/>
    </source>
</evidence>
<evidence type="ECO:0000256" key="1">
    <source>
        <dbReference type="ARBA" id="ARBA00004141"/>
    </source>
</evidence>
<dbReference type="STRING" id="191770.SAMN04488013_102119"/>
<evidence type="ECO:0000256" key="2">
    <source>
        <dbReference type="ARBA" id="ARBA00005887"/>
    </source>
</evidence>
<feature type="transmembrane region" description="Helical" evidence="9">
    <location>
        <begin position="302"/>
        <end position="325"/>
    </location>
</feature>
<proteinExistence type="inferred from homology"/>
<comment type="similarity">
    <text evidence="2">Belongs to the ammonia transporter channel (TC 1.A.11.2) family.</text>
</comment>
<dbReference type="Proteomes" id="UP000307201">
    <property type="component" value="Unassembled WGS sequence"/>
</dbReference>
<dbReference type="InterPro" id="IPR024041">
    <property type="entry name" value="NH4_transpt_AmtB-like_dom"/>
</dbReference>
<evidence type="ECO:0000256" key="7">
    <source>
        <dbReference type="ARBA" id="ARBA00023177"/>
    </source>
</evidence>
<evidence type="ECO:0000313" key="11">
    <source>
        <dbReference type="EMBL" id="TLQ06846.1"/>
    </source>
</evidence>
<feature type="transmembrane region" description="Helical" evidence="9">
    <location>
        <begin position="195"/>
        <end position="213"/>
    </location>
</feature>
<gene>
    <name evidence="11" type="ORF">FEZ48_08560</name>
</gene>
<comment type="subcellular location">
    <subcellularLocation>
        <location evidence="1">Membrane</location>
        <topology evidence="1">Multi-pass membrane protein</topology>
    </subcellularLocation>
</comment>
<keyword evidence="7" id="KW-0924">Ammonia transport</keyword>
<evidence type="ECO:0000256" key="4">
    <source>
        <dbReference type="ARBA" id="ARBA00022692"/>
    </source>
</evidence>
<evidence type="ECO:0000256" key="9">
    <source>
        <dbReference type="SAM" id="Phobius"/>
    </source>
</evidence>
<feature type="transmembrane region" description="Helical" evidence="9">
    <location>
        <begin position="12"/>
        <end position="33"/>
    </location>
</feature>
<evidence type="ECO:0000256" key="3">
    <source>
        <dbReference type="ARBA" id="ARBA00022448"/>
    </source>
</evidence>
<feature type="transmembrane region" description="Helical" evidence="9">
    <location>
        <begin position="225"/>
        <end position="245"/>
    </location>
</feature>
<comment type="caution">
    <text evidence="11">The sequence shown here is derived from an EMBL/GenBank/DDBJ whole genome shotgun (WGS) entry which is preliminary data.</text>
</comment>
<feature type="transmembrane region" description="Helical" evidence="9">
    <location>
        <begin position="156"/>
        <end position="175"/>
    </location>
</feature>
<keyword evidence="3" id="KW-0813">Transport</keyword>